<keyword evidence="3" id="KW-1185">Reference proteome</keyword>
<name>A0A448XEV8_9PLAT</name>
<comment type="caution">
    <text evidence="2">The sequence shown here is derived from an EMBL/GenBank/DDBJ whole genome shotgun (WGS) entry which is preliminary data.</text>
</comment>
<proteinExistence type="predicted"/>
<reference evidence="2" key="1">
    <citation type="submission" date="2018-11" db="EMBL/GenBank/DDBJ databases">
        <authorList>
            <consortium name="Pathogen Informatics"/>
        </authorList>
    </citation>
    <scope>NUCLEOTIDE SEQUENCE</scope>
</reference>
<dbReference type="AlphaFoldDB" id="A0A448XEV8"/>
<dbReference type="EMBL" id="CAAALY010248664">
    <property type="protein sequence ID" value="VEL34909.1"/>
    <property type="molecule type" value="Genomic_DNA"/>
</dbReference>
<evidence type="ECO:0000313" key="3">
    <source>
        <dbReference type="Proteomes" id="UP000784294"/>
    </source>
</evidence>
<feature type="region of interest" description="Disordered" evidence="1">
    <location>
        <begin position="88"/>
        <end position="116"/>
    </location>
</feature>
<evidence type="ECO:0000313" key="2">
    <source>
        <dbReference type="EMBL" id="VEL34909.1"/>
    </source>
</evidence>
<accession>A0A448XEV8</accession>
<organism evidence="2 3">
    <name type="scientific">Protopolystoma xenopodis</name>
    <dbReference type="NCBI Taxonomy" id="117903"/>
    <lineage>
        <taxon>Eukaryota</taxon>
        <taxon>Metazoa</taxon>
        <taxon>Spiralia</taxon>
        <taxon>Lophotrochozoa</taxon>
        <taxon>Platyhelminthes</taxon>
        <taxon>Monogenea</taxon>
        <taxon>Polyopisthocotylea</taxon>
        <taxon>Polystomatidea</taxon>
        <taxon>Polystomatidae</taxon>
        <taxon>Protopolystoma</taxon>
    </lineage>
</organism>
<sequence length="116" mass="13082">MCHCRRKSNVDLSIAWSDHLVLTLCCLFASRYCHLTSTRSITKSTLQRQSEVELLIPQIVTQQDECDILTITQQHRGFTITMTPQLHGHTYSSTIDRPDTLSSNHQIGTSPSLSPV</sequence>
<dbReference type="Proteomes" id="UP000784294">
    <property type="component" value="Unassembled WGS sequence"/>
</dbReference>
<protein>
    <submittedName>
        <fullName evidence="2">Uncharacterized protein</fullName>
    </submittedName>
</protein>
<gene>
    <name evidence="2" type="ORF">PXEA_LOCUS28349</name>
</gene>
<evidence type="ECO:0000256" key="1">
    <source>
        <dbReference type="SAM" id="MobiDB-lite"/>
    </source>
</evidence>